<dbReference type="RefSeq" id="WP_114120051.1">
    <property type="nucleotide sequence ID" value="NZ_JPWA01000001.1"/>
</dbReference>
<feature type="transmembrane region" description="Helical" evidence="1">
    <location>
        <begin position="72"/>
        <end position="96"/>
    </location>
</feature>
<name>A0A367UJT8_9PROT</name>
<dbReference type="AlphaFoldDB" id="A0A367UJT8"/>
<organism evidence="2 3">
    <name type="scientific">Thalassospira xianhensis MCCC 1A02616</name>
    <dbReference type="NCBI Taxonomy" id="1177929"/>
    <lineage>
        <taxon>Bacteria</taxon>
        <taxon>Pseudomonadati</taxon>
        <taxon>Pseudomonadota</taxon>
        <taxon>Alphaproteobacteria</taxon>
        <taxon>Rhodospirillales</taxon>
        <taxon>Thalassospiraceae</taxon>
        <taxon>Thalassospira</taxon>
    </lineage>
</organism>
<dbReference type="Proteomes" id="UP000252419">
    <property type="component" value="Unassembled WGS sequence"/>
</dbReference>
<proteinExistence type="predicted"/>
<dbReference type="EMBL" id="JPWA01000001">
    <property type="protein sequence ID" value="RCK07594.1"/>
    <property type="molecule type" value="Genomic_DNA"/>
</dbReference>
<evidence type="ECO:0000313" key="2">
    <source>
        <dbReference type="EMBL" id="RCK07594.1"/>
    </source>
</evidence>
<feature type="transmembrane region" description="Helical" evidence="1">
    <location>
        <begin position="6"/>
        <end position="23"/>
    </location>
</feature>
<sequence length="113" mass="12504">MVLNLIFGFACLVISVSLIYAAAGEKCRLFLDDDVRMIGALFCALGGCFLFWEQLGQLLAGLRSALPQEPLINAAAWILVLSLSLAVVLTWSAVWFKLAKWWQRTVAMKAARQ</sequence>
<keyword evidence="1" id="KW-0472">Membrane</keyword>
<protein>
    <submittedName>
        <fullName evidence="2">Uncharacterized protein</fullName>
    </submittedName>
</protein>
<comment type="caution">
    <text evidence="2">The sequence shown here is derived from an EMBL/GenBank/DDBJ whole genome shotgun (WGS) entry which is preliminary data.</text>
</comment>
<reference evidence="2 3" key="1">
    <citation type="submission" date="2014-07" db="EMBL/GenBank/DDBJ databases">
        <title>Draft genome sequence of Thalassospira xianhensis P-4 (MCCC 1A02616).</title>
        <authorList>
            <person name="Lai Q."/>
            <person name="Shao Z."/>
        </authorList>
    </citation>
    <scope>NUCLEOTIDE SEQUENCE [LARGE SCALE GENOMIC DNA]</scope>
    <source>
        <strain evidence="2 3">MCCC 1A02616</strain>
    </source>
</reference>
<keyword evidence="1" id="KW-0812">Transmembrane</keyword>
<keyword evidence="1" id="KW-1133">Transmembrane helix</keyword>
<feature type="transmembrane region" description="Helical" evidence="1">
    <location>
        <begin position="35"/>
        <end position="52"/>
    </location>
</feature>
<evidence type="ECO:0000256" key="1">
    <source>
        <dbReference type="SAM" id="Phobius"/>
    </source>
</evidence>
<gene>
    <name evidence="2" type="ORF">TH5_00500</name>
</gene>
<evidence type="ECO:0000313" key="3">
    <source>
        <dbReference type="Proteomes" id="UP000252419"/>
    </source>
</evidence>
<keyword evidence="3" id="KW-1185">Reference proteome</keyword>
<accession>A0A367UJT8</accession>